<proteinExistence type="predicted"/>
<evidence type="ECO:0000313" key="2">
    <source>
        <dbReference type="Proteomes" id="UP001642360"/>
    </source>
</evidence>
<accession>A0ABC8U5R3</accession>
<keyword evidence="2" id="KW-1185">Reference proteome</keyword>
<reference evidence="1 2" key="1">
    <citation type="submission" date="2024-02" db="EMBL/GenBank/DDBJ databases">
        <authorList>
            <person name="Vignale AGUSTIN F."/>
            <person name="Sosa J E."/>
            <person name="Modenutti C."/>
        </authorList>
    </citation>
    <scope>NUCLEOTIDE SEQUENCE [LARGE SCALE GENOMIC DNA]</scope>
</reference>
<dbReference type="AlphaFoldDB" id="A0ABC8U5R3"/>
<protein>
    <submittedName>
        <fullName evidence="1">Uncharacterized protein</fullName>
    </submittedName>
</protein>
<sequence length="89" mass="9488">MLAYSITKLQLEEAEDNNDEVELPADLSNPFFIFLGFDAKLEGGCGQRREREAVVVVIVGGAGGGVVEKEVEIEGAVEEIAGPCEGKYA</sequence>
<dbReference type="EMBL" id="CAUOFW020006347">
    <property type="protein sequence ID" value="CAK9174361.1"/>
    <property type="molecule type" value="Genomic_DNA"/>
</dbReference>
<evidence type="ECO:0000313" key="1">
    <source>
        <dbReference type="EMBL" id="CAK9174361.1"/>
    </source>
</evidence>
<name>A0ABC8U5R3_9AQUA</name>
<gene>
    <name evidence="1" type="ORF">ILEXP_LOCUS44108</name>
</gene>
<comment type="caution">
    <text evidence="1">The sequence shown here is derived from an EMBL/GenBank/DDBJ whole genome shotgun (WGS) entry which is preliminary data.</text>
</comment>
<organism evidence="1 2">
    <name type="scientific">Ilex paraguariensis</name>
    <name type="common">yerba mate</name>
    <dbReference type="NCBI Taxonomy" id="185542"/>
    <lineage>
        <taxon>Eukaryota</taxon>
        <taxon>Viridiplantae</taxon>
        <taxon>Streptophyta</taxon>
        <taxon>Embryophyta</taxon>
        <taxon>Tracheophyta</taxon>
        <taxon>Spermatophyta</taxon>
        <taxon>Magnoliopsida</taxon>
        <taxon>eudicotyledons</taxon>
        <taxon>Gunneridae</taxon>
        <taxon>Pentapetalae</taxon>
        <taxon>asterids</taxon>
        <taxon>campanulids</taxon>
        <taxon>Aquifoliales</taxon>
        <taxon>Aquifoliaceae</taxon>
        <taxon>Ilex</taxon>
    </lineage>
</organism>
<dbReference type="Proteomes" id="UP001642360">
    <property type="component" value="Unassembled WGS sequence"/>
</dbReference>